<dbReference type="KEGG" id="sflv:IC614_05795"/>
<dbReference type="AlphaFoldDB" id="A0A7T2LN05"/>
<sequence length="176" mass="18452">MGNVIEGAALAEALAAVKAYARIEGASEDAVLGVMTASAAALCEAFTGQWLVARDGSETMAGEAGWRRLSATPVNAILGVVDRDGEALPTGDYEIDIDAAGDGWVRVTNGVKTVRITFRAGIAATWTEVPEALRQGIVRLAAHLYAARDTGDGQGPPAAVTALWRPWRRMPFGRCA</sequence>
<evidence type="ECO:0000313" key="1">
    <source>
        <dbReference type="EMBL" id="QPQ56081.1"/>
    </source>
</evidence>
<name>A0A7T2LN05_9SPHN</name>
<protein>
    <recommendedName>
        <fullName evidence="3">Phage gp6-like head-tail connector protein</fullName>
    </recommendedName>
</protein>
<dbReference type="RefSeq" id="WP_200972941.1">
    <property type="nucleotide sequence ID" value="NZ_CP065592.1"/>
</dbReference>
<dbReference type="Proteomes" id="UP000594873">
    <property type="component" value="Chromosome"/>
</dbReference>
<reference evidence="1 2" key="1">
    <citation type="submission" date="2020-11" db="EMBL/GenBank/DDBJ databases">
        <title>Genome seq and assembly of Sphingosinicella sp.</title>
        <authorList>
            <person name="Chhetri G."/>
        </authorList>
    </citation>
    <scope>NUCLEOTIDE SEQUENCE [LARGE SCALE GENOMIC DNA]</scope>
    <source>
        <strain evidence="1 2">UDD2</strain>
    </source>
</reference>
<dbReference type="EMBL" id="CP065592">
    <property type="protein sequence ID" value="QPQ56081.1"/>
    <property type="molecule type" value="Genomic_DNA"/>
</dbReference>
<dbReference type="NCBIfam" id="TIGR02215">
    <property type="entry name" value="phage_chp_gp8"/>
    <property type="match status" value="1"/>
</dbReference>
<keyword evidence="2" id="KW-1185">Reference proteome</keyword>
<dbReference type="CDD" id="cd08054">
    <property type="entry name" value="gp6"/>
    <property type="match status" value="1"/>
</dbReference>
<evidence type="ECO:0000313" key="2">
    <source>
        <dbReference type="Proteomes" id="UP000594873"/>
    </source>
</evidence>
<dbReference type="InterPro" id="IPR011738">
    <property type="entry name" value="Phage_CHP"/>
</dbReference>
<evidence type="ECO:0008006" key="3">
    <source>
        <dbReference type="Google" id="ProtNLM"/>
    </source>
</evidence>
<dbReference type="Gene3D" id="1.10.3230.30">
    <property type="entry name" value="Phage gp6-like head-tail connector protein"/>
    <property type="match status" value="1"/>
</dbReference>
<organism evidence="1 2">
    <name type="scientific">Allosphingosinicella flava</name>
    <dbReference type="NCBI Taxonomy" id="2771430"/>
    <lineage>
        <taxon>Bacteria</taxon>
        <taxon>Pseudomonadati</taxon>
        <taxon>Pseudomonadota</taxon>
        <taxon>Alphaproteobacteria</taxon>
        <taxon>Sphingomonadales</taxon>
        <taxon>Sphingomonadaceae</taxon>
        <taxon>Allosphingosinicella</taxon>
    </lineage>
</organism>
<proteinExistence type="predicted"/>
<accession>A0A7T2LN05</accession>
<gene>
    <name evidence="1" type="ORF">IC614_05795</name>
</gene>